<name>A0A5B2TDA1_9PROT</name>
<dbReference type="SUPFAM" id="SSF51621">
    <property type="entry name" value="Phosphoenolpyruvate/pyruvate domain"/>
    <property type="match status" value="1"/>
</dbReference>
<dbReference type="InterPro" id="IPR015813">
    <property type="entry name" value="Pyrv/PenolPyrv_kinase-like_dom"/>
</dbReference>
<comment type="caution">
    <text evidence="5">The sequence shown here is derived from an EMBL/GenBank/DDBJ whole genome shotgun (WGS) entry which is preliminary data.</text>
</comment>
<dbReference type="InterPro" id="IPR039556">
    <property type="entry name" value="ICL/PEPM"/>
</dbReference>
<evidence type="ECO:0000256" key="3">
    <source>
        <dbReference type="ARBA" id="ARBA00038455"/>
    </source>
</evidence>
<dbReference type="PANTHER" id="PTHR42905">
    <property type="entry name" value="PHOSPHOENOLPYRUVATE CARBOXYLASE"/>
    <property type="match status" value="1"/>
</dbReference>
<feature type="region of interest" description="Disordered" evidence="4">
    <location>
        <begin position="1"/>
        <end position="38"/>
    </location>
</feature>
<evidence type="ECO:0000313" key="6">
    <source>
        <dbReference type="Proteomes" id="UP000322110"/>
    </source>
</evidence>
<keyword evidence="1 5" id="KW-0413">Isomerase</keyword>
<dbReference type="InterPro" id="IPR029044">
    <property type="entry name" value="Nucleotide-diphossugar_trans"/>
</dbReference>
<dbReference type="AlphaFoldDB" id="A0A5B2TDA1"/>
<dbReference type="InterPro" id="IPR012698">
    <property type="entry name" value="PEnolPyrv_PMutase_core"/>
</dbReference>
<dbReference type="CDD" id="cd02523">
    <property type="entry name" value="PC_cytidylyltransferase"/>
    <property type="match status" value="1"/>
</dbReference>
<dbReference type="NCBIfam" id="TIGR02320">
    <property type="entry name" value="PEP_mutase"/>
    <property type="match status" value="1"/>
</dbReference>
<dbReference type="SUPFAM" id="SSF53448">
    <property type="entry name" value="Nucleotide-diphospho-sugar transferases"/>
    <property type="match status" value="1"/>
</dbReference>
<proteinExistence type="inferred from homology"/>
<dbReference type="PANTHER" id="PTHR42905:SF7">
    <property type="entry name" value="PHOSPHOENOLPYRUVATE PHOSPHOMUTASE"/>
    <property type="match status" value="1"/>
</dbReference>
<evidence type="ECO:0000256" key="1">
    <source>
        <dbReference type="ARBA" id="ARBA00023235"/>
    </source>
</evidence>
<dbReference type="CDD" id="cd00377">
    <property type="entry name" value="ICL_PEPM"/>
    <property type="match status" value="1"/>
</dbReference>
<organism evidence="5 6">
    <name type="scientific">Teichococcus oryzae</name>
    <dbReference type="NCBI Taxonomy" id="1608942"/>
    <lineage>
        <taxon>Bacteria</taxon>
        <taxon>Pseudomonadati</taxon>
        <taxon>Pseudomonadota</taxon>
        <taxon>Alphaproteobacteria</taxon>
        <taxon>Acetobacterales</taxon>
        <taxon>Roseomonadaceae</taxon>
        <taxon>Roseomonas</taxon>
    </lineage>
</organism>
<comment type="similarity">
    <text evidence="3">Belongs to the isocitrate lyase/PEP mutase superfamily. PEP mutase family.</text>
</comment>
<gene>
    <name evidence="5" type="primary">aepX</name>
    <name evidence="5" type="ORF">F0Q34_14215</name>
</gene>
<dbReference type="Pfam" id="PF13714">
    <property type="entry name" value="PEP_mutase"/>
    <property type="match status" value="1"/>
</dbReference>
<dbReference type="OrthoDB" id="9771433at2"/>
<reference evidence="5 6" key="1">
    <citation type="journal article" date="2015" name="Int. J. Syst. Evol. Microbiol.">
        <title>Roseomonas oryzae sp. nov., isolated from paddy rhizosphere soil.</title>
        <authorList>
            <person name="Ramaprasad E.V."/>
            <person name="Sasikala Ch."/>
            <person name="Ramana Ch.V."/>
        </authorList>
    </citation>
    <scope>NUCLEOTIDE SEQUENCE [LARGE SCALE GENOMIC DNA]</scope>
    <source>
        <strain evidence="5 6">KCTC 42542</strain>
    </source>
</reference>
<protein>
    <recommendedName>
        <fullName evidence="2">phosphoenolpyruvate mutase</fullName>
        <ecNumber evidence="2">5.4.2.9</ecNumber>
    </recommendedName>
</protein>
<dbReference type="EC" id="5.4.2.9" evidence="2"/>
<evidence type="ECO:0000256" key="2">
    <source>
        <dbReference type="ARBA" id="ARBA00024063"/>
    </source>
</evidence>
<dbReference type="Proteomes" id="UP000322110">
    <property type="component" value="Unassembled WGS sequence"/>
</dbReference>
<evidence type="ECO:0000256" key="4">
    <source>
        <dbReference type="SAM" id="MobiDB-lite"/>
    </source>
</evidence>
<dbReference type="EMBL" id="VUKA01000007">
    <property type="protein sequence ID" value="KAA2212481.1"/>
    <property type="molecule type" value="Genomic_DNA"/>
</dbReference>
<evidence type="ECO:0000313" key="5">
    <source>
        <dbReference type="EMBL" id="KAA2212481.1"/>
    </source>
</evidence>
<dbReference type="Gene3D" id="3.20.20.60">
    <property type="entry name" value="Phosphoenolpyruvate-binding domains"/>
    <property type="match status" value="1"/>
</dbReference>
<dbReference type="InterPro" id="IPR040442">
    <property type="entry name" value="Pyrv_kinase-like_dom_sf"/>
</dbReference>
<sequence>MTPHGLASEARAAAKPFRSGRKRALKDTPLSPDAAAPFRAEPAPTRFAALRREIENSALSFLMEAHDGLSAKIVEEAGFRGIWASGLTISASLGLRDSNEASWTQVLDVLEYMADATTLPILVDGDTGHGNFNNVRRLVRKLCERGIAGVCIEDKVFPKTNSFIGDAQPLADLEEFCGRIKAGKDSQTDSDFMLIARVEALISGRSMDEALQRAEAYREAGADAILIHSKKSTAEEIFAFAERWGDRAPLVIVPTMYHATPTDLFRQAGISTVIWANHLLRSSITAMRETAARIRGDESLIRIEGSVATVQDIFRLVGNAELEEAERRYLPAKRAVGAIILAASGGAAGEPEQPGCMVDIRGQSLLRRLAGTLRESGVHDIHVVRGYRKDAVILQGARMIDNDRYAETGEAWSLSCAEHAIKGETLIAYGDILFRRYILDNLLGSKEDVVIAVDALAAPQQKAGPRDLVRADRPFSGSYLDDRPAYLEKVAQDVALQELCGEWMGLIRLSARGAAWVREELAAMRAEGVLDHGDMPLLLTRLAGRHPVRVEYFTGHWLDIDTLADLAEARNFT</sequence>
<accession>A0A5B2TDA1</accession>
<dbReference type="GO" id="GO:0050188">
    <property type="term" value="F:phosphoenolpyruvate mutase activity"/>
    <property type="evidence" value="ECO:0007669"/>
    <property type="project" value="UniProtKB-EC"/>
</dbReference>
<keyword evidence="5" id="KW-0670">Pyruvate</keyword>
<dbReference type="Gene3D" id="3.90.550.10">
    <property type="entry name" value="Spore Coat Polysaccharide Biosynthesis Protein SpsA, Chain A"/>
    <property type="match status" value="1"/>
</dbReference>
<keyword evidence="6" id="KW-1185">Reference proteome</keyword>